<dbReference type="AlphaFoldDB" id="A0A3L8SIZ5"/>
<dbReference type="EMBL" id="QUSF01000018">
    <property type="protein sequence ID" value="RLW02417.1"/>
    <property type="molecule type" value="Genomic_DNA"/>
</dbReference>
<gene>
    <name evidence="1" type="ORF">DV515_00007135</name>
</gene>
<sequence length="56" mass="6514">MVWDKRVNKSLLRRHFCFTGALCFTSLALRREASSFLRQGIGLRLCSFAVVHRETK</sequence>
<evidence type="ECO:0000313" key="2">
    <source>
        <dbReference type="Proteomes" id="UP000276834"/>
    </source>
</evidence>
<protein>
    <submittedName>
        <fullName evidence="1">Uncharacterized protein</fullName>
    </submittedName>
</protein>
<evidence type="ECO:0000313" key="1">
    <source>
        <dbReference type="EMBL" id="RLW02417.1"/>
    </source>
</evidence>
<dbReference type="Proteomes" id="UP000276834">
    <property type="component" value="Unassembled WGS sequence"/>
</dbReference>
<comment type="caution">
    <text evidence="1">The sequence shown here is derived from an EMBL/GenBank/DDBJ whole genome shotgun (WGS) entry which is preliminary data.</text>
</comment>
<feature type="non-terminal residue" evidence="1">
    <location>
        <position position="56"/>
    </location>
</feature>
<keyword evidence="2" id="KW-1185">Reference proteome</keyword>
<organism evidence="1 2">
    <name type="scientific">Chloebia gouldiae</name>
    <name type="common">Gouldian finch</name>
    <name type="synonym">Erythrura gouldiae</name>
    <dbReference type="NCBI Taxonomy" id="44316"/>
    <lineage>
        <taxon>Eukaryota</taxon>
        <taxon>Metazoa</taxon>
        <taxon>Chordata</taxon>
        <taxon>Craniata</taxon>
        <taxon>Vertebrata</taxon>
        <taxon>Euteleostomi</taxon>
        <taxon>Archelosauria</taxon>
        <taxon>Archosauria</taxon>
        <taxon>Dinosauria</taxon>
        <taxon>Saurischia</taxon>
        <taxon>Theropoda</taxon>
        <taxon>Coelurosauria</taxon>
        <taxon>Aves</taxon>
        <taxon>Neognathae</taxon>
        <taxon>Neoaves</taxon>
        <taxon>Telluraves</taxon>
        <taxon>Australaves</taxon>
        <taxon>Passeriformes</taxon>
        <taxon>Passeroidea</taxon>
        <taxon>Passeridae</taxon>
        <taxon>Chloebia</taxon>
    </lineage>
</organism>
<name>A0A3L8SIZ5_CHLGU</name>
<reference evidence="1 2" key="1">
    <citation type="journal article" date="2018" name="Proc. R. Soc. B">
        <title>A non-coding region near Follistatin controls head colour polymorphism in the Gouldian finch.</title>
        <authorList>
            <person name="Toomey M.B."/>
            <person name="Marques C.I."/>
            <person name="Andrade P."/>
            <person name="Araujo P.M."/>
            <person name="Sabatino S."/>
            <person name="Gazda M.A."/>
            <person name="Afonso S."/>
            <person name="Lopes R.J."/>
            <person name="Corbo J.C."/>
            <person name="Carneiro M."/>
        </authorList>
    </citation>
    <scope>NUCLEOTIDE SEQUENCE [LARGE SCALE GENOMIC DNA]</scope>
    <source>
        <strain evidence="1">Red01</strain>
        <tissue evidence="1">Muscle</tissue>
    </source>
</reference>
<proteinExistence type="predicted"/>
<accession>A0A3L8SIZ5</accession>